<sequence>MKLNVSFPATGAQKTFEIPSDDHKLRHFYDKRMGTEITADHLGEEWKGYILKIAGGNDKQGFPMKQGVLTNTRVRLLLKKGHSCYRPRRAGERKRKSVRGCIVDQNLSALALIIVRKGEKDIPGLTDVNVPRRLGPKRASNIRKLFNLQKEDDVRQHVIKRPLPVKDGKKPRFKSPKIQRLITPVVLQRKRHRLLIKKRRSEARREAEAQYVRLLALRRRQERVRRHSRLSSIRDSRSSLTSEKDKKSLAAAKKKEAATKKEASATKKEVAPAKKGAVAKKEVAKKDAGKKAAATKKEVKKDAGKKEVKKDTAKKEVKKDGKKEEKKPAAASAGKKAAASSAKPEAAKKAAPKTEGKKPVAGAAEKKPAAKKETAAPAAKKEAPKRKPEPAAQQKGEASAAKKEKKQQQPKKK</sequence>
<protein>
    <recommendedName>
        <fullName evidence="4">Small ribosomal subunit protein eS6</fullName>
    </recommendedName>
    <alternativeName>
        <fullName evidence="5">40S ribosomal protein S6</fullName>
    </alternativeName>
</protein>
<name>A0A2C9GVP4_9DIPT</name>
<feature type="compositionally biased region" description="Basic and acidic residues" evidence="6">
    <location>
        <begin position="232"/>
        <end position="272"/>
    </location>
</feature>
<feature type="compositionally biased region" description="Low complexity" evidence="6">
    <location>
        <begin position="390"/>
        <end position="399"/>
    </location>
</feature>
<evidence type="ECO:0000256" key="6">
    <source>
        <dbReference type="SAM" id="MobiDB-lite"/>
    </source>
</evidence>
<dbReference type="Proteomes" id="UP000075885">
    <property type="component" value="Unassembled WGS sequence"/>
</dbReference>
<keyword evidence="8" id="KW-1185">Reference proteome</keyword>
<feature type="region of interest" description="Disordered" evidence="6">
    <location>
        <begin position="221"/>
        <end position="413"/>
    </location>
</feature>
<dbReference type="GO" id="GO:0003735">
    <property type="term" value="F:structural constituent of ribosome"/>
    <property type="evidence" value="ECO:0007669"/>
    <property type="project" value="InterPro"/>
</dbReference>
<evidence type="ECO:0000256" key="4">
    <source>
        <dbReference type="ARBA" id="ARBA00035278"/>
    </source>
</evidence>
<dbReference type="Gene3D" id="1.20.5.2650">
    <property type="match status" value="1"/>
</dbReference>
<dbReference type="GO" id="GO:0006412">
    <property type="term" value="P:translation"/>
    <property type="evidence" value="ECO:0007669"/>
    <property type="project" value="InterPro"/>
</dbReference>
<dbReference type="PANTHER" id="PTHR11502">
    <property type="entry name" value="40S RIBOSOMAL PROTEIN S6"/>
    <property type="match status" value="1"/>
</dbReference>
<evidence type="ECO:0000313" key="7">
    <source>
        <dbReference type="EnsemblMetazoa" id="AEPI015423-PA"/>
    </source>
</evidence>
<dbReference type="VEuPathDB" id="VectorBase:AEPI015423"/>
<evidence type="ECO:0000256" key="1">
    <source>
        <dbReference type="ARBA" id="ARBA00009312"/>
    </source>
</evidence>
<accession>A0A2C9GVP4</accession>
<evidence type="ECO:0000256" key="5">
    <source>
        <dbReference type="ARBA" id="ARBA00035403"/>
    </source>
</evidence>
<keyword evidence="2" id="KW-0689">Ribosomal protein</keyword>
<dbReference type="PROSITE" id="PS00578">
    <property type="entry name" value="RIBOSOMAL_S6E"/>
    <property type="match status" value="1"/>
</dbReference>
<feature type="compositionally biased region" description="Basic residues" evidence="6">
    <location>
        <begin position="403"/>
        <end position="413"/>
    </location>
</feature>
<comment type="similarity">
    <text evidence="1">Belongs to the eukaryotic ribosomal protein eS6 family.</text>
</comment>
<organism evidence="7 8">
    <name type="scientific">Anopheles epiroticus</name>
    <dbReference type="NCBI Taxonomy" id="199890"/>
    <lineage>
        <taxon>Eukaryota</taxon>
        <taxon>Metazoa</taxon>
        <taxon>Ecdysozoa</taxon>
        <taxon>Arthropoda</taxon>
        <taxon>Hexapoda</taxon>
        <taxon>Insecta</taxon>
        <taxon>Pterygota</taxon>
        <taxon>Neoptera</taxon>
        <taxon>Endopterygota</taxon>
        <taxon>Diptera</taxon>
        <taxon>Nematocera</taxon>
        <taxon>Culicoidea</taxon>
        <taxon>Culicidae</taxon>
        <taxon>Anophelinae</taxon>
        <taxon>Anopheles</taxon>
    </lineage>
</organism>
<dbReference type="GO" id="GO:1990904">
    <property type="term" value="C:ribonucleoprotein complex"/>
    <property type="evidence" value="ECO:0007669"/>
    <property type="project" value="UniProtKB-KW"/>
</dbReference>
<dbReference type="Pfam" id="PF01092">
    <property type="entry name" value="Ribosomal_S6e"/>
    <property type="match status" value="1"/>
</dbReference>
<feature type="compositionally biased region" description="Low complexity" evidence="6">
    <location>
        <begin position="329"/>
        <end position="344"/>
    </location>
</feature>
<dbReference type="AlphaFoldDB" id="A0A2C9GVP4"/>
<keyword evidence="3" id="KW-0687">Ribonucleoprotein</keyword>
<dbReference type="InterPro" id="IPR018282">
    <property type="entry name" value="Ribosomal_eS6_CS"/>
</dbReference>
<reference evidence="7" key="2">
    <citation type="submission" date="2020-05" db="UniProtKB">
        <authorList>
            <consortium name="EnsemblMetazoa"/>
        </authorList>
    </citation>
    <scope>IDENTIFICATION</scope>
    <source>
        <strain evidence="7">Epiroticus2</strain>
    </source>
</reference>
<feature type="compositionally biased region" description="Basic and acidic residues" evidence="6">
    <location>
        <begin position="345"/>
        <end position="389"/>
    </location>
</feature>
<dbReference type="SMART" id="SM01405">
    <property type="entry name" value="Ribosomal_S6e"/>
    <property type="match status" value="1"/>
</dbReference>
<dbReference type="InterPro" id="IPR001377">
    <property type="entry name" value="Ribosomal_eS6"/>
</dbReference>
<dbReference type="STRING" id="199890.A0A2C9GVP4"/>
<feature type="compositionally biased region" description="Basic and acidic residues" evidence="6">
    <location>
        <begin position="279"/>
        <end position="328"/>
    </location>
</feature>
<dbReference type="EnsemblMetazoa" id="AEPI015423-RA">
    <property type="protein sequence ID" value="AEPI015423-PA"/>
    <property type="gene ID" value="AEPI015423"/>
</dbReference>
<evidence type="ECO:0000256" key="3">
    <source>
        <dbReference type="ARBA" id="ARBA00023274"/>
    </source>
</evidence>
<dbReference type="GO" id="GO:0005840">
    <property type="term" value="C:ribosome"/>
    <property type="evidence" value="ECO:0007669"/>
    <property type="project" value="UniProtKB-KW"/>
</dbReference>
<evidence type="ECO:0000313" key="8">
    <source>
        <dbReference type="Proteomes" id="UP000075885"/>
    </source>
</evidence>
<proteinExistence type="inferred from homology"/>
<reference evidence="8" key="1">
    <citation type="submission" date="2013-03" db="EMBL/GenBank/DDBJ databases">
        <title>The Genome Sequence of Anopheles epiroticus epiroticus2.</title>
        <authorList>
            <consortium name="The Broad Institute Genomics Platform"/>
            <person name="Neafsey D.E."/>
            <person name="Howell P."/>
            <person name="Walker B."/>
            <person name="Young S.K."/>
            <person name="Zeng Q."/>
            <person name="Gargeya S."/>
            <person name="Fitzgerald M."/>
            <person name="Haas B."/>
            <person name="Abouelleil A."/>
            <person name="Allen A.W."/>
            <person name="Alvarado L."/>
            <person name="Arachchi H.M."/>
            <person name="Berlin A.M."/>
            <person name="Chapman S.B."/>
            <person name="Gainer-Dewar J."/>
            <person name="Goldberg J."/>
            <person name="Griggs A."/>
            <person name="Gujja S."/>
            <person name="Hansen M."/>
            <person name="Howarth C."/>
            <person name="Imamovic A."/>
            <person name="Ireland A."/>
            <person name="Larimer J."/>
            <person name="McCowan C."/>
            <person name="Murphy C."/>
            <person name="Pearson M."/>
            <person name="Poon T.W."/>
            <person name="Priest M."/>
            <person name="Roberts A."/>
            <person name="Saif S."/>
            <person name="Shea T."/>
            <person name="Sisk P."/>
            <person name="Sykes S."/>
            <person name="Wortman J."/>
            <person name="Nusbaum C."/>
            <person name="Birren B."/>
        </authorList>
    </citation>
    <scope>NUCLEOTIDE SEQUENCE [LARGE SCALE GENOMIC DNA]</scope>
    <source>
        <strain evidence="8">Epiroticus2</strain>
    </source>
</reference>
<evidence type="ECO:0000256" key="2">
    <source>
        <dbReference type="ARBA" id="ARBA00022980"/>
    </source>
</evidence>